<dbReference type="Proteomes" id="UP000243297">
    <property type="component" value="Unassembled WGS sequence"/>
</dbReference>
<keyword evidence="1" id="KW-0808">Transferase</keyword>
<evidence type="ECO:0000256" key="4">
    <source>
        <dbReference type="ARBA" id="ARBA00023163"/>
    </source>
</evidence>
<dbReference type="Pfam" id="PF00874">
    <property type="entry name" value="PRD"/>
    <property type="match status" value="1"/>
</dbReference>
<protein>
    <submittedName>
        <fullName evidence="9">Sigma 54 modulation protein</fullName>
    </submittedName>
</protein>
<dbReference type="InterPro" id="IPR004701">
    <property type="entry name" value="PTS_EIIA_man-typ"/>
</dbReference>
<dbReference type="AlphaFoldDB" id="A0A1T4KKB5"/>
<dbReference type="InterPro" id="IPR002178">
    <property type="entry name" value="PTS_EIIA_type-2_dom"/>
</dbReference>
<dbReference type="InterPro" id="IPR011608">
    <property type="entry name" value="PRD"/>
</dbReference>
<evidence type="ECO:0000259" key="6">
    <source>
        <dbReference type="PROSITE" id="PS51094"/>
    </source>
</evidence>
<dbReference type="SUPFAM" id="SSF55804">
    <property type="entry name" value="Phoshotransferase/anion transport protein"/>
    <property type="match status" value="1"/>
</dbReference>
<dbReference type="InterPro" id="IPR002078">
    <property type="entry name" value="Sigma_54_int"/>
</dbReference>
<dbReference type="Pfam" id="PF00158">
    <property type="entry name" value="Sigma54_activat"/>
    <property type="match status" value="1"/>
</dbReference>
<feature type="domain" description="PRD" evidence="8">
    <location>
        <begin position="457"/>
        <end position="560"/>
    </location>
</feature>
<dbReference type="PROSITE" id="PS51372">
    <property type="entry name" value="PRD_2"/>
    <property type="match status" value="1"/>
</dbReference>
<dbReference type="SUPFAM" id="SSF63520">
    <property type="entry name" value="PTS-regulatory domain, PRD"/>
    <property type="match status" value="1"/>
</dbReference>
<dbReference type="PROSITE" id="PS51094">
    <property type="entry name" value="PTS_EIIA_TYPE_2"/>
    <property type="match status" value="1"/>
</dbReference>
<evidence type="ECO:0000256" key="1">
    <source>
        <dbReference type="ARBA" id="ARBA00022679"/>
    </source>
</evidence>
<evidence type="ECO:0000256" key="3">
    <source>
        <dbReference type="ARBA" id="ARBA00023015"/>
    </source>
</evidence>
<organism evidence="9 10">
    <name type="scientific">Anaerorhabdus furcosa</name>
    <dbReference type="NCBI Taxonomy" id="118967"/>
    <lineage>
        <taxon>Bacteria</taxon>
        <taxon>Bacillati</taxon>
        <taxon>Bacillota</taxon>
        <taxon>Erysipelotrichia</taxon>
        <taxon>Erysipelotrichales</taxon>
        <taxon>Erysipelotrichaceae</taxon>
        <taxon>Anaerorhabdus</taxon>
    </lineage>
</organism>
<dbReference type="Pfam" id="PF03610">
    <property type="entry name" value="EIIA-man"/>
    <property type="match status" value="1"/>
</dbReference>
<dbReference type="PROSITE" id="PS50045">
    <property type="entry name" value="SIGMA54_INTERACT_4"/>
    <property type="match status" value="1"/>
</dbReference>
<dbReference type="PANTHER" id="PTHR30185">
    <property type="entry name" value="CRYPTIC BETA-GLUCOSIDE BGL OPERON ANTITERMINATOR"/>
    <property type="match status" value="1"/>
</dbReference>
<dbReference type="GO" id="GO:0009401">
    <property type="term" value="P:phosphoenolpyruvate-dependent sugar phosphotransferase system"/>
    <property type="evidence" value="ECO:0007669"/>
    <property type="project" value="InterPro"/>
</dbReference>
<dbReference type="Gene3D" id="3.40.930.10">
    <property type="entry name" value="Mannitol-specific EII, Chain A"/>
    <property type="match status" value="1"/>
</dbReference>
<evidence type="ECO:0000259" key="5">
    <source>
        <dbReference type="PROSITE" id="PS50045"/>
    </source>
</evidence>
<dbReference type="GO" id="GO:0005524">
    <property type="term" value="F:ATP binding"/>
    <property type="evidence" value="ECO:0007669"/>
    <property type="project" value="InterPro"/>
</dbReference>
<dbReference type="SUPFAM" id="SSF53062">
    <property type="entry name" value="PTS system fructose IIA component-like"/>
    <property type="match status" value="1"/>
</dbReference>
<dbReference type="Pfam" id="PF04552">
    <property type="entry name" value="Sigma54_DBD"/>
    <property type="match status" value="1"/>
</dbReference>
<dbReference type="EMBL" id="FUWY01000001">
    <property type="protein sequence ID" value="SJZ42836.1"/>
    <property type="molecule type" value="Genomic_DNA"/>
</dbReference>
<dbReference type="InterPro" id="IPR036634">
    <property type="entry name" value="PRD_sf"/>
</dbReference>
<dbReference type="GO" id="GO:0016020">
    <property type="term" value="C:membrane"/>
    <property type="evidence" value="ECO:0007669"/>
    <property type="project" value="InterPro"/>
</dbReference>
<dbReference type="PANTHER" id="PTHR30185:SF18">
    <property type="entry name" value="TRANSCRIPTIONAL REGULATOR MTLR"/>
    <property type="match status" value="1"/>
</dbReference>
<keyword evidence="3" id="KW-0805">Transcription regulation</keyword>
<feature type="domain" description="Sigma-54 factor interaction" evidence="5">
    <location>
        <begin position="115"/>
        <end position="339"/>
    </location>
</feature>
<evidence type="ECO:0000256" key="2">
    <source>
        <dbReference type="ARBA" id="ARBA00022737"/>
    </source>
</evidence>
<dbReference type="Gene3D" id="1.10.1790.10">
    <property type="entry name" value="PRD domain"/>
    <property type="match status" value="1"/>
</dbReference>
<dbReference type="InterPro" id="IPR016152">
    <property type="entry name" value="PTrfase/Anion_transptr"/>
</dbReference>
<keyword evidence="4" id="KW-0804">Transcription</keyword>
<dbReference type="OrthoDB" id="9810703at2"/>
<dbReference type="InterPro" id="IPR007634">
    <property type="entry name" value="RNA_pol_sigma_54_DNA-bd"/>
</dbReference>
<feature type="domain" description="PTS EIIA type-2" evidence="6">
    <location>
        <begin position="802"/>
        <end position="937"/>
    </location>
</feature>
<dbReference type="CDD" id="cd00211">
    <property type="entry name" value="PTS_IIA_fru"/>
    <property type="match status" value="1"/>
</dbReference>
<dbReference type="Gene3D" id="3.40.50.510">
    <property type="entry name" value="Phosphotransferase system, mannose-type IIA component"/>
    <property type="match status" value="1"/>
</dbReference>
<proteinExistence type="predicted"/>
<dbReference type="Gene3D" id="3.40.50.300">
    <property type="entry name" value="P-loop containing nucleotide triphosphate hydrolases"/>
    <property type="match status" value="1"/>
</dbReference>
<dbReference type="SUPFAM" id="SSF52540">
    <property type="entry name" value="P-loop containing nucleoside triphosphate hydrolases"/>
    <property type="match status" value="1"/>
</dbReference>
<keyword evidence="10" id="KW-1185">Reference proteome</keyword>
<evidence type="ECO:0000313" key="10">
    <source>
        <dbReference type="Proteomes" id="UP000243297"/>
    </source>
</evidence>
<dbReference type="PROSITE" id="PS51096">
    <property type="entry name" value="PTS_EIIA_TYPE_4"/>
    <property type="match status" value="1"/>
</dbReference>
<dbReference type="GO" id="GO:0001216">
    <property type="term" value="F:DNA-binding transcription activator activity"/>
    <property type="evidence" value="ECO:0007669"/>
    <property type="project" value="InterPro"/>
</dbReference>
<evidence type="ECO:0000259" key="8">
    <source>
        <dbReference type="PROSITE" id="PS51372"/>
    </source>
</evidence>
<dbReference type="RefSeq" id="WP_078711008.1">
    <property type="nucleotide sequence ID" value="NZ_FUWY01000001.1"/>
</dbReference>
<reference evidence="10" key="1">
    <citation type="submission" date="2017-02" db="EMBL/GenBank/DDBJ databases">
        <authorList>
            <person name="Varghese N."/>
            <person name="Submissions S."/>
        </authorList>
    </citation>
    <scope>NUCLEOTIDE SEQUENCE [LARGE SCALE GENOMIC DNA]</scope>
    <source>
        <strain evidence="10">ATCC 25662</strain>
    </source>
</reference>
<dbReference type="InterPro" id="IPR027417">
    <property type="entry name" value="P-loop_NTPase"/>
</dbReference>
<dbReference type="GO" id="GO:0016740">
    <property type="term" value="F:transferase activity"/>
    <property type="evidence" value="ECO:0007669"/>
    <property type="project" value="UniProtKB-KW"/>
</dbReference>
<gene>
    <name evidence="9" type="ORF">SAMN02745191_0579</name>
</gene>
<feature type="domain" description="PTS EIIA type-4" evidence="7">
    <location>
        <begin position="563"/>
        <end position="686"/>
    </location>
</feature>
<dbReference type="Gene3D" id="1.10.10.60">
    <property type="entry name" value="Homeodomain-like"/>
    <property type="match status" value="1"/>
</dbReference>
<keyword evidence="2" id="KW-0677">Repeat</keyword>
<evidence type="ECO:0000259" key="7">
    <source>
        <dbReference type="PROSITE" id="PS51096"/>
    </source>
</evidence>
<dbReference type="InterPro" id="IPR036662">
    <property type="entry name" value="PTS_EIIA_man-typ_sf"/>
</dbReference>
<dbReference type="STRING" id="118967.SAMN02745191_0579"/>
<dbReference type="InterPro" id="IPR050661">
    <property type="entry name" value="BglG_antiterminators"/>
</dbReference>
<dbReference type="Pfam" id="PF00359">
    <property type="entry name" value="PTS_EIIA_2"/>
    <property type="match status" value="1"/>
</dbReference>
<accession>A0A1T4KKB5</accession>
<name>A0A1T4KKB5_9FIRM</name>
<sequence>MNIKNEINHCIEIEDKKNPFTDENIADKLDLSREVVTRIRKELKIPDSRERRKNELVRVIQEYLAKDATLSDRALTKCLNDSQFVVGKYVVAKIRSELKIKEPKSNDSGNSFSHILGEKGSLKNVIQQVVAAVSYPPFGLHCCLSGGFGSGRSIIVYAMAEYAKSLNQDKTVYVYEVDCIDYLERPLDLLEFLFGKESQKGCIEQEELNFVYIKNIEFFPPQGLESLYRYLDKRQLTRLNDNLTIRTSKALIIASIHAKASSTVSKEVLRHFAMKIEMPRFIERSLLERIEFIKQAFMLESQQMKLDITVKRDVLIALASQDYAENMRQLFAEVKIACAKAFVESKVTEKKELIIESRFLSETFINQRVQVEKDVNTWIRGDLVFISKEEKVFSRTKINDSWDNYSKLEKRFSELKQAGLPSLEVEKQLSEEIEISLLQQIRDVQKNKLSREEISIIAGEEILNLSQSIYERAKLELPFLNEAIVFPLAVHLKMLKDRQSTKQHVSSELKQIKDNCPKEFFVARNILENLSTKVKIPHLNEEAGYLAIYFQKFQSNYNVDSKRIAVLVVSHGHVATAMAEAANVILGENHAHGLDLEYEDTPKIMCDKVIAKVKQIDEGKGTIILADMGSLLQVRAKIEETLDIHVGVLGRTDTLLVIECMRKTLWTQDSLDEILTSIDSKETMNIYENQNSPKSKKPAILTCCITGEGAAIHLENYIRHQFETVFKKLEWLHIGYVDESKIQDKINMLSKEYDLVACVGTINPNVIDLPFFSAEEIHQREGLERLKNLVINNTNFYNPLEDVLHEDCILIEHSKVSKEEILDKIVKKLSMDGYVTESFLLSVYKREAFLPTYLKGNMAIPHGETKFVTKSVIHITKLDKPICWDGDNMVDFIFTIAIDESHRTAFEELYQHIKEPEFMELLKACKSEKEIFKKFFG</sequence>
<evidence type="ECO:0000313" key="9">
    <source>
        <dbReference type="EMBL" id="SJZ42836.1"/>
    </source>
</evidence>